<reference evidence="8" key="1">
    <citation type="submission" date="2020-11" db="EMBL/GenBank/DDBJ databases">
        <title>Sequencing the genomes of 1000 actinobacteria strains.</title>
        <authorList>
            <person name="Klenk H.-P."/>
        </authorList>
    </citation>
    <scope>NUCLEOTIDE SEQUENCE</scope>
    <source>
        <strain evidence="8">DSM 45356</strain>
    </source>
</reference>
<keyword evidence="5" id="KW-0046">Antibiotic resistance</keyword>
<comment type="subcellular location">
    <subcellularLocation>
        <location evidence="6">Cell membrane</location>
        <topology evidence="6">Multi-pass membrane protein</topology>
    </subcellularLocation>
    <subcellularLocation>
        <location evidence="1">Membrane</location>
        <topology evidence="1">Multi-pass membrane protein</topology>
    </subcellularLocation>
</comment>
<dbReference type="PRINTS" id="PR00164">
    <property type="entry name" value="ABC2TRNSPORT"/>
</dbReference>
<feature type="transmembrane region" description="Helical" evidence="6">
    <location>
        <begin position="323"/>
        <end position="345"/>
    </location>
</feature>
<organism evidence="8 9">
    <name type="scientific">Longispora fulva</name>
    <dbReference type="NCBI Taxonomy" id="619741"/>
    <lineage>
        <taxon>Bacteria</taxon>
        <taxon>Bacillati</taxon>
        <taxon>Actinomycetota</taxon>
        <taxon>Actinomycetes</taxon>
        <taxon>Micromonosporales</taxon>
        <taxon>Micromonosporaceae</taxon>
        <taxon>Longispora</taxon>
    </lineage>
</organism>
<evidence type="ECO:0000313" key="8">
    <source>
        <dbReference type="EMBL" id="MBG6140960.1"/>
    </source>
</evidence>
<keyword evidence="6" id="KW-0813">Transport</keyword>
<evidence type="ECO:0000256" key="5">
    <source>
        <dbReference type="ARBA" id="ARBA00023251"/>
    </source>
</evidence>
<dbReference type="InterPro" id="IPR013525">
    <property type="entry name" value="ABC2_TM"/>
</dbReference>
<dbReference type="InterPro" id="IPR052902">
    <property type="entry name" value="ABC-2_transporter"/>
</dbReference>
<comment type="similarity">
    <text evidence="6">Belongs to the ABC-2 integral membrane protein family.</text>
</comment>
<feature type="domain" description="ABC transmembrane type-2" evidence="7">
    <location>
        <begin position="115"/>
        <end position="348"/>
    </location>
</feature>
<dbReference type="AlphaFoldDB" id="A0A8J7GX61"/>
<evidence type="ECO:0000256" key="4">
    <source>
        <dbReference type="ARBA" id="ARBA00023136"/>
    </source>
</evidence>
<evidence type="ECO:0000313" key="9">
    <source>
        <dbReference type="Proteomes" id="UP000622552"/>
    </source>
</evidence>
<evidence type="ECO:0000256" key="6">
    <source>
        <dbReference type="RuleBase" id="RU361157"/>
    </source>
</evidence>
<evidence type="ECO:0000256" key="1">
    <source>
        <dbReference type="ARBA" id="ARBA00004141"/>
    </source>
</evidence>
<keyword evidence="4 6" id="KW-0472">Membrane</keyword>
<feature type="transmembrane region" description="Helical" evidence="6">
    <location>
        <begin position="200"/>
        <end position="229"/>
    </location>
</feature>
<name>A0A8J7GX61_9ACTN</name>
<dbReference type="EMBL" id="JADOUF010000001">
    <property type="protein sequence ID" value="MBG6140960.1"/>
    <property type="molecule type" value="Genomic_DNA"/>
</dbReference>
<keyword evidence="2 6" id="KW-0812">Transmembrane</keyword>
<dbReference type="GO" id="GO:0046677">
    <property type="term" value="P:response to antibiotic"/>
    <property type="evidence" value="ECO:0007669"/>
    <property type="project" value="UniProtKB-KW"/>
</dbReference>
<evidence type="ECO:0000256" key="2">
    <source>
        <dbReference type="ARBA" id="ARBA00022692"/>
    </source>
</evidence>
<feature type="transmembrane region" description="Helical" evidence="6">
    <location>
        <begin position="268"/>
        <end position="287"/>
    </location>
</feature>
<dbReference type="InterPro" id="IPR047817">
    <property type="entry name" value="ABC2_TM_bact-type"/>
</dbReference>
<dbReference type="Proteomes" id="UP000622552">
    <property type="component" value="Unassembled WGS sequence"/>
</dbReference>
<dbReference type="GO" id="GO:0043190">
    <property type="term" value="C:ATP-binding cassette (ABC) transporter complex"/>
    <property type="evidence" value="ECO:0007669"/>
    <property type="project" value="InterPro"/>
</dbReference>
<dbReference type="PANTHER" id="PTHR43027:SF2">
    <property type="entry name" value="TRANSPORT PERMEASE PROTEIN"/>
    <property type="match status" value="1"/>
</dbReference>
<keyword evidence="9" id="KW-1185">Reference proteome</keyword>
<dbReference type="PROSITE" id="PS51012">
    <property type="entry name" value="ABC_TM2"/>
    <property type="match status" value="1"/>
</dbReference>
<accession>A0A8J7GX61</accession>
<evidence type="ECO:0000256" key="3">
    <source>
        <dbReference type="ARBA" id="ARBA00022989"/>
    </source>
</evidence>
<dbReference type="PANTHER" id="PTHR43027">
    <property type="entry name" value="DOXORUBICIN RESISTANCE ABC TRANSPORTER PERMEASE PROTEIN DRRC-RELATED"/>
    <property type="match status" value="1"/>
</dbReference>
<keyword evidence="3 6" id="KW-1133">Transmembrane helix</keyword>
<dbReference type="Pfam" id="PF12698">
    <property type="entry name" value="ABC2_membrane_3"/>
    <property type="match status" value="1"/>
</dbReference>
<protein>
    <recommendedName>
        <fullName evidence="6">Transport permease protein</fullName>
    </recommendedName>
</protein>
<dbReference type="GO" id="GO:0140359">
    <property type="term" value="F:ABC-type transporter activity"/>
    <property type="evidence" value="ECO:0007669"/>
    <property type="project" value="InterPro"/>
</dbReference>
<comment type="caution">
    <text evidence="8">The sequence shown here is derived from an EMBL/GenBank/DDBJ whole genome shotgun (WGS) entry which is preliminary data.</text>
</comment>
<evidence type="ECO:0000259" key="7">
    <source>
        <dbReference type="PROSITE" id="PS51012"/>
    </source>
</evidence>
<sequence length="350" mass="37370">MMGPFVALSGAMVRGFVRDRTAMFFTLLFPLMFLVVFGGIFKDAGVSKSKVIEVGQVAVLDSAPPGAFDQVLEISKQSDLAKALESVRKGDYAAAIEADGDKLVVHYSAADQVRAGVVRGVLQSVVDGANRAGTPQRFTLDTQQVEDKSLKSIQYFTPGLLSWAISIGATFGAGLTLVEWRQKKILRRLRLSPVRTATIVGARVSVSALVALAQLAIFIGVASVPYFGLKLSHNWWLAIPMVLCGTLAFMSIGLVAGAVAKTAESANAIVQLIVMPMAFLSGAFFPLDNAPGWLKSFANLLPMRHLVTGLQDALVRDGSVVSVLTPMGILLGFAAVLTVLATRLFKWDDV</sequence>
<proteinExistence type="inferred from homology"/>
<keyword evidence="6" id="KW-1003">Cell membrane</keyword>
<feature type="transmembrane region" description="Helical" evidence="6">
    <location>
        <begin position="160"/>
        <end position="180"/>
    </location>
</feature>
<feature type="transmembrane region" description="Helical" evidence="6">
    <location>
        <begin position="21"/>
        <end position="41"/>
    </location>
</feature>
<dbReference type="InterPro" id="IPR000412">
    <property type="entry name" value="ABC_2_transport"/>
</dbReference>
<gene>
    <name evidence="8" type="ORF">IW245_007154</name>
</gene>
<feature type="transmembrane region" description="Helical" evidence="6">
    <location>
        <begin position="235"/>
        <end position="256"/>
    </location>
</feature>